<proteinExistence type="predicted"/>
<dbReference type="OrthoDB" id="2396694at2759"/>
<feature type="transmembrane region" description="Helical" evidence="1">
    <location>
        <begin position="195"/>
        <end position="212"/>
    </location>
</feature>
<dbReference type="Proteomes" id="UP000298030">
    <property type="component" value="Unassembled WGS sequence"/>
</dbReference>
<feature type="transmembrane region" description="Helical" evidence="1">
    <location>
        <begin position="73"/>
        <end position="93"/>
    </location>
</feature>
<keyword evidence="3" id="KW-1185">Reference proteome</keyword>
<accession>A0A4Y7SUA5</accession>
<protein>
    <submittedName>
        <fullName evidence="2">Uncharacterized protein</fullName>
    </submittedName>
</protein>
<feature type="transmembrane region" description="Helical" evidence="1">
    <location>
        <begin position="99"/>
        <end position="124"/>
    </location>
</feature>
<dbReference type="EMBL" id="QPFP01000056">
    <property type="protein sequence ID" value="TEB25447.1"/>
    <property type="molecule type" value="Genomic_DNA"/>
</dbReference>
<feature type="transmembrane region" description="Helical" evidence="1">
    <location>
        <begin position="32"/>
        <end position="52"/>
    </location>
</feature>
<name>A0A4Y7SUA5_COPMI</name>
<gene>
    <name evidence="2" type="ORF">FA13DRAFT_1817351</name>
</gene>
<keyword evidence="1" id="KW-1133">Transmembrane helix</keyword>
<sequence>MEGNSTPVTNANITSVDAIAYLYLPQYLEQCYAFPFGIIGWVLHSASVYVVTRIWIGAKPLQPWKGIAYGGRSMFLSALTLGFSLGSTIATGLRWRHHWSLVVIAVGKGSSSTLNAIAGIYVSFTCRRRKNRERQGHSVRSDEYLVLYTPWMIAGALGGGKLTAEYFNFGDTVQTPFWIHLGKGVFGRRPVDNRFMGFLWSILVASSFQSYYNDDYRDHH</sequence>
<evidence type="ECO:0000313" key="2">
    <source>
        <dbReference type="EMBL" id="TEB25447.1"/>
    </source>
</evidence>
<organism evidence="2 3">
    <name type="scientific">Coprinellus micaceus</name>
    <name type="common">Glistening ink-cap mushroom</name>
    <name type="synonym">Coprinus micaceus</name>
    <dbReference type="NCBI Taxonomy" id="71717"/>
    <lineage>
        <taxon>Eukaryota</taxon>
        <taxon>Fungi</taxon>
        <taxon>Dikarya</taxon>
        <taxon>Basidiomycota</taxon>
        <taxon>Agaricomycotina</taxon>
        <taxon>Agaricomycetes</taxon>
        <taxon>Agaricomycetidae</taxon>
        <taxon>Agaricales</taxon>
        <taxon>Agaricineae</taxon>
        <taxon>Psathyrellaceae</taxon>
        <taxon>Coprinellus</taxon>
    </lineage>
</organism>
<evidence type="ECO:0000256" key="1">
    <source>
        <dbReference type="SAM" id="Phobius"/>
    </source>
</evidence>
<keyword evidence="1" id="KW-0472">Membrane</keyword>
<dbReference type="AlphaFoldDB" id="A0A4Y7SUA5"/>
<comment type="caution">
    <text evidence="2">The sequence shown here is derived from an EMBL/GenBank/DDBJ whole genome shotgun (WGS) entry which is preliminary data.</text>
</comment>
<evidence type="ECO:0000313" key="3">
    <source>
        <dbReference type="Proteomes" id="UP000298030"/>
    </source>
</evidence>
<reference evidence="2 3" key="1">
    <citation type="journal article" date="2019" name="Nat. Ecol. Evol.">
        <title>Megaphylogeny resolves global patterns of mushroom evolution.</title>
        <authorList>
            <person name="Varga T."/>
            <person name="Krizsan K."/>
            <person name="Foldi C."/>
            <person name="Dima B."/>
            <person name="Sanchez-Garcia M."/>
            <person name="Sanchez-Ramirez S."/>
            <person name="Szollosi G.J."/>
            <person name="Szarkandi J.G."/>
            <person name="Papp V."/>
            <person name="Albert L."/>
            <person name="Andreopoulos W."/>
            <person name="Angelini C."/>
            <person name="Antonin V."/>
            <person name="Barry K.W."/>
            <person name="Bougher N.L."/>
            <person name="Buchanan P."/>
            <person name="Buyck B."/>
            <person name="Bense V."/>
            <person name="Catcheside P."/>
            <person name="Chovatia M."/>
            <person name="Cooper J."/>
            <person name="Damon W."/>
            <person name="Desjardin D."/>
            <person name="Finy P."/>
            <person name="Geml J."/>
            <person name="Haridas S."/>
            <person name="Hughes K."/>
            <person name="Justo A."/>
            <person name="Karasinski D."/>
            <person name="Kautmanova I."/>
            <person name="Kiss B."/>
            <person name="Kocsube S."/>
            <person name="Kotiranta H."/>
            <person name="LaButti K.M."/>
            <person name="Lechner B.E."/>
            <person name="Liimatainen K."/>
            <person name="Lipzen A."/>
            <person name="Lukacs Z."/>
            <person name="Mihaltcheva S."/>
            <person name="Morgado L.N."/>
            <person name="Niskanen T."/>
            <person name="Noordeloos M.E."/>
            <person name="Ohm R.A."/>
            <person name="Ortiz-Santana B."/>
            <person name="Ovrebo C."/>
            <person name="Racz N."/>
            <person name="Riley R."/>
            <person name="Savchenko A."/>
            <person name="Shiryaev A."/>
            <person name="Soop K."/>
            <person name="Spirin V."/>
            <person name="Szebenyi C."/>
            <person name="Tomsovsky M."/>
            <person name="Tulloss R.E."/>
            <person name="Uehling J."/>
            <person name="Grigoriev I.V."/>
            <person name="Vagvolgyi C."/>
            <person name="Papp T."/>
            <person name="Martin F.M."/>
            <person name="Miettinen O."/>
            <person name="Hibbett D.S."/>
            <person name="Nagy L.G."/>
        </authorList>
    </citation>
    <scope>NUCLEOTIDE SEQUENCE [LARGE SCALE GENOMIC DNA]</scope>
    <source>
        <strain evidence="2 3">FP101781</strain>
    </source>
</reference>
<keyword evidence="1" id="KW-0812">Transmembrane</keyword>